<evidence type="ECO:0000313" key="2">
    <source>
        <dbReference type="EMBL" id="EYE98419.1"/>
    </source>
</evidence>
<sequence>MLLLTELYSVLSDQLTLRSICAGQRFNGDKPIPYLNGLLPVNSLVVLQTNPPATVVSAPSFSSIFWATVIIVISLFIFLDRATVFSWSLLALSPPEAMTVRSPRIKAKTWSRVLSTESPTTGRK</sequence>
<dbReference type="HOGENOM" id="CLU_2003429_0_0_1"/>
<dbReference type="EMBL" id="KK088413">
    <property type="protein sequence ID" value="EYE98419.1"/>
    <property type="molecule type" value="Genomic_DNA"/>
</dbReference>
<keyword evidence="1" id="KW-0812">Transmembrane</keyword>
<evidence type="ECO:0000313" key="3">
    <source>
        <dbReference type="Proteomes" id="UP000019804"/>
    </source>
</evidence>
<dbReference type="GeneID" id="63693099"/>
<name>A0A017SP58_ASPRC</name>
<keyword evidence="3" id="KW-1185">Reference proteome</keyword>
<organism evidence="2 3">
    <name type="scientific">Aspergillus ruber (strain CBS 135680)</name>
    <dbReference type="NCBI Taxonomy" id="1388766"/>
    <lineage>
        <taxon>Eukaryota</taxon>
        <taxon>Fungi</taxon>
        <taxon>Dikarya</taxon>
        <taxon>Ascomycota</taxon>
        <taxon>Pezizomycotina</taxon>
        <taxon>Eurotiomycetes</taxon>
        <taxon>Eurotiomycetidae</taxon>
        <taxon>Eurotiales</taxon>
        <taxon>Aspergillaceae</taxon>
        <taxon>Aspergillus</taxon>
        <taxon>Aspergillus subgen. Aspergillus</taxon>
    </lineage>
</organism>
<protein>
    <submittedName>
        <fullName evidence="2">Uncharacterized protein</fullName>
    </submittedName>
</protein>
<dbReference type="Proteomes" id="UP000019804">
    <property type="component" value="Unassembled WGS sequence"/>
</dbReference>
<keyword evidence="1" id="KW-0472">Membrane</keyword>
<accession>A0A017SP58</accession>
<keyword evidence="1" id="KW-1133">Transmembrane helix</keyword>
<dbReference type="RefSeq" id="XP_040642107.1">
    <property type="nucleotide sequence ID" value="XM_040777975.1"/>
</dbReference>
<evidence type="ECO:0000256" key="1">
    <source>
        <dbReference type="SAM" id="Phobius"/>
    </source>
</evidence>
<dbReference type="AlphaFoldDB" id="A0A017SP58"/>
<proteinExistence type="predicted"/>
<feature type="transmembrane region" description="Helical" evidence="1">
    <location>
        <begin position="60"/>
        <end position="79"/>
    </location>
</feature>
<gene>
    <name evidence="2" type="ORF">EURHEDRAFT_210622</name>
</gene>
<reference evidence="3" key="1">
    <citation type="journal article" date="2014" name="Nat. Commun.">
        <title>Genomic adaptations of the halophilic Dead Sea filamentous fungus Eurotium rubrum.</title>
        <authorList>
            <person name="Kis-Papo T."/>
            <person name="Weig A.R."/>
            <person name="Riley R."/>
            <person name="Persoh D."/>
            <person name="Salamov A."/>
            <person name="Sun H."/>
            <person name="Lipzen A."/>
            <person name="Wasser S.P."/>
            <person name="Rambold G."/>
            <person name="Grigoriev I.V."/>
            <person name="Nevo E."/>
        </authorList>
    </citation>
    <scope>NUCLEOTIDE SEQUENCE [LARGE SCALE GENOMIC DNA]</scope>
    <source>
        <strain evidence="3">CBS 135680</strain>
    </source>
</reference>